<dbReference type="GO" id="GO:0005509">
    <property type="term" value="F:calcium ion binding"/>
    <property type="evidence" value="ECO:0007669"/>
    <property type="project" value="InterPro"/>
</dbReference>
<feature type="compositionally biased region" description="Polar residues" evidence="16">
    <location>
        <begin position="694"/>
        <end position="714"/>
    </location>
</feature>
<dbReference type="GO" id="GO:0005524">
    <property type="term" value="F:ATP binding"/>
    <property type="evidence" value="ECO:0007669"/>
    <property type="project" value="UniProtKB-UniRule"/>
</dbReference>
<keyword evidence="12 17" id="KW-0472">Membrane</keyword>
<evidence type="ECO:0000256" key="4">
    <source>
        <dbReference type="ARBA" id="ARBA00022679"/>
    </source>
</evidence>
<dbReference type="PROSITE" id="PS50011">
    <property type="entry name" value="PROTEIN_KINASE_DOM"/>
    <property type="match status" value="2"/>
</dbReference>
<keyword evidence="13" id="KW-1015">Disulfide bond</keyword>
<evidence type="ECO:0000259" key="19">
    <source>
        <dbReference type="PROSITE" id="PS50011"/>
    </source>
</evidence>
<dbReference type="FunFam" id="1.10.510.10:FF:000084">
    <property type="entry name" value="Wall-associated receptor kinase 2"/>
    <property type="match status" value="1"/>
</dbReference>
<dbReference type="EnsemblPlants" id="OBART08G19510.1">
    <property type="protein sequence ID" value="OBART08G19510.1"/>
    <property type="gene ID" value="OBART08G19510"/>
</dbReference>
<dbReference type="GO" id="GO:0030247">
    <property type="term" value="F:polysaccharide binding"/>
    <property type="evidence" value="ECO:0007669"/>
    <property type="project" value="InterPro"/>
</dbReference>
<keyword evidence="5 17" id="KW-0812">Transmembrane</keyword>
<evidence type="ECO:0000256" key="3">
    <source>
        <dbReference type="ARBA" id="ARBA00022536"/>
    </source>
</evidence>
<evidence type="ECO:0000256" key="16">
    <source>
        <dbReference type="SAM" id="MobiDB-lite"/>
    </source>
</evidence>
<dbReference type="GO" id="GO:0004674">
    <property type="term" value="F:protein serine/threonine kinase activity"/>
    <property type="evidence" value="ECO:0007669"/>
    <property type="project" value="UniProtKB-KW"/>
</dbReference>
<dbReference type="PaxDb" id="65489-OBART08G19510.1"/>
<evidence type="ECO:0000256" key="17">
    <source>
        <dbReference type="SAM" id="Phobius"/>
    </source>
</evidence>
<evidence type="ECO:0000313" key="20">
    <source>
        <dbReference type="EnsemblPlants" id="OBART08G19510.1"/>
    </source>
</evidence>
<accession>A0A0D3H1U6</accession>
<evidence type="ECO:0000256" key="11">
    <source>
        <dbReference type="ARBA" id="ARBA00022989"/>
    </source>
</evidence>
<dbReference type="InterPro" id="IPR017441">
    <property type="entry name" value="Protein_kinase_ATP_BS"/>
</dbReference>
<feature type="domain" description="Protein kinase" evidence="19">
    <location>
        <begin position="1151"/>
        <end position="1428"/>
    </location>
</feature>
<evidence type="ECO:0000256" key="9">
    <source>
        <dbReference type="ARBA" id="ARBA00022777"/>
    </source>
</evidence>
<keyword evidence="9" id="KW-0418">Kinase</keyword>
<dbReference type="InterPro" id="IPR045274">
    <property type="entry name" value="WAK-like"/>
</dbReference>
<feature type="region of interest" description="Disordered" evidence="16">
    <location>
        <begin position="693"/>
        <end position="714"/>
    </location>
</feature>
<dbReference type="PANTHER" id="PTHR27005:SF214">
    <property type="entry name" value="OS08G0501600 PROTEIN"/>
    <property type="match status" value="1"/>
</dbReference>
<feature type="transmembrane region" description="Helical" evidence="17">
    <location>
        <begin position="753"/>
        <end position="774"/>
    </location>
</feature>
<dbReference type="InterPro" id="IPR011009">
    <property type="entry name" value="Kinase-like_dom_sf"/>
</dbReference>
<dbReference type="SMART" id="SM00179">
    <property type="entry name" value="EGF_CA"/>
    <property type="match status" value="3"/>
</dbReference>
<dbReference type="CDD" id="cd00054">
    <property type="entry name" value="EGF_CA"/>
    <property type="match status" value="3"/>
</dbReference>
<organism evidence="20">
    <name type="scientific">Oryza barthii</name>
    <dbReference type="NCBI Taxonomy" id="65489"/>
    <lineage>
        <taxon>Eukaryota</taxon>
        <taxon>Viridiplantae</taxon>
        <taxon>Streptophyta</taxon>
        <taxon>Embryophyta</taxon>
        <taxon>Tracheophyta</taxon>
        <taxon>Spermatophyta</taxon>
        <taxon>Magnoliopsida</taxon>
        <taxon>Liliopsida</taxon>
        <taxon>Poales</taxon>
        <taxon>Poaceae</taxon>
        <taxon>BOP clade</taxon>
        <taxon>Oryzoideae</taxon>
        <taxon>Oryzeae</taxon>
        <taxon>Oryzinae</taxon>
        <taxon>Oryza</taxon>
    </lineage>
</organism>
<dbReference type="PROSITE" id="PS00010">
    <property type="entry name" value="ASX_HYDROXYL"/>
    <property type="match status" value="3"/>
</dbReference>
<dbReference type="InterPro" id="IPR000152">
    <property type="entry name" value="EGF-type_Asp/Asn_hydroxyl_site"/>
</dbReference>
<dbReference type="FunFam" id="1.10.510.10:FF:000876">
    <property type="entry name" value="Receptor-like protein kinase FERONIA"/>
    <property type="match status" value="1"/>
</dbReference>
<keyword evidence="7" id="KW-0677">Repeat</keyword>
<evidence type="ECO:0000313" key="21">
    <source>
        <dbReference type="Proteomes" id="UP000026960"/>
    </source>
</evidence>
<keyword evidence="21" id="KW-1185">Reference proteome</keyword>
<dbReference type="SMART" id="SM00220">
    <property type="entry name" value="S_TKc"/>
    <property type="match status" value="2"/>
</dbReference>
<evidence type="ECO:0000256" key="6">
    <source>
        <dbReference type="ARBA" id="ARBA00022729"/>
    </source>
</evidence>
<dbReference type="HOGENOM" id="CLU_000288_43_8_1"/>
<keyword evidence="3" id="KW-0245">EGF-like domain</keyword>
<evidence type="ECO:0000256" key="2">
    <source>
        <dbReference type="ARBA" id="ARBA00022527"/>
    </source>
</evidence>
<sequence>MHVLAIATLHLLQFLAAMPLILSYNIALPGCTDTCGNITIPYPFGIGDDRCFREGFKLVCDPAYDPPKLFMNGPGYEVHKIKLARRVLHLDTGITQMLGGDSYNQKWILDLDDKLFRVSADMNVFITLGCGFHFFIGSSPAAAGDNATGSSNCVSNCRPGYPILATDGTCYGIGCCNASVVEDHNSYTIKLLSLQSSPRAVPFNASMVVVKGEWWRRADNAMLLQQEVLSRLGAIAGAPDAARNVGVRTVVNWMLGNSSCVEAKKLSDFGCLSDNSDCFDGPAGRGYVCKCRSGYDGNPYMPNGCQDINECMLPNPPLCFGKCINTVGSYECICPGGTSGNAHIQNGCVSSKLKFSGLIIGIGLGGSLIIVVLILAGIVVRRKFKSRRAKKLKEFFLKQNRGLLLHQLVDKDIAERMIFSLEELEKATNNFDESRKLGGGGHGTVYKGILSDQHVVAIKKLRYAIKREIDGFINEVAILSQVNHRNVVKLFGCCLETEVPLLVYEFIPNGTLHEHLHVNSAQSVPWKERLRIALEIARSLAYLHSTASVSIIHRDIKTTNILLDDRFIAKVSDFGASRGIPIDQNTVTTTIQGTFGYLDPEYYRKSRLTEKSDVYSFGVILAELITRRRPTSYISLEGFNLTEQFILLVSEDRLCEIVDSQITEEQGEEEAREVVEIAVMCLNLKGEDRPTMRGDQNAQQHAVQLNSPSTEESNSNVVAIGDAGYHNSSRRLSMEEEFWFEAHCEESKMEKHAVALAAFTFLAFAFVAVAAATAGNVSSCTTSCGDVIFEYPFGVEAGCYHPGLDLTCDHSYSPPRLFLGQESSTMYQVLEISIPNGTVRINSSRMVGNSYFLSDLNIISLVGCNAQVFLRGGGDTLINSCITSCPLSLEPGNGSCSGIGCCQASIAMRLPVYDISATLVEDWGVGPDPRERNFFVYIVDQASFHFNTNMVTKGISNTPEALPAMLNWLILSNSSACSASTNASAPSSAPECRSANSFCKGYNDIDECKSPHIYPCYGDCKNTRGGYDCQCHHGYKGNASILNGCQDINECAEPEKYSCYGGLCINTPGAFVCRCHDGSYGDPFTKGGCRSSKGLTIGLIVNGGSVLLLLGLAAPFIVRKVKLQRLISRNTDFAERMIITLQELEIATNNFDKSREVGTGGHGVVYKGIIDLHVLAIKKSKIVVQREIDEFINEVAILSQVNHRNVVKLLGCCLETEVPLLVYEFISNGTLYHHLHVEGSISLPWDDRLRIALEVARALSYLHSSASMPIFHRDIKSSNILLDDNLTAKVSDFGASRYISINETGITTAVQGTIGYLDPMYYYTGRLTSKSDVFSFSVLLMEVLTRKKPIGGTFDNGDGLVSHFISLLSKGNLYNIIDSQVKEEEDGEVLEVATLATTCTKFKGEERPTMREVEMALESIVSKKSSFYNKNSQSSSRSDENRISALYMSIEGVTKDKTITITKSSTEEEIPLSSRFSR</sequence>
<feature type="transmembrane region" description="Helical" evidence="17">
    <location>
        <begin position="355"/>
        <end position="380"/>
    </location>
</feature>
<keyword evidence="11 17" id="KW-1133">Transmembrane helix</keyword>
<evidence type="ECO:0000256" key="8">
    <source>
        <dbReference type="ARBA" id="ARBA00022741"/>
    </source>
</evidence>
<dbReference type="InterPro" id="IPR001245">
    <property type="entry name" value="Ser-Thr/Tyr_kinase_cat_dom"/>
</dbReference>
<dbReference type="InterPro" id="IPR008271">
    <property type="entry name" value="Ser/Thr_kinase_AS"/>
</dbReference>
<evidence type="ECO:0000256" key="12">
    <source>
        <dbReference type="ARBA" id="ARBA00023136"/>
    </source>
</evidence>
<feature type="binding site" evidence="15">
    <location>
        <position position="466"/>
    </location>
    <ligand>
        <name>ATP</name>
        <dbReference type="ChEBI" id="CHEBI:30616"/>
    </ligand>
</feature>
<dbReference type="InterPro" id="IPR025287">
    <property type="entry name" value="WAK_GUB"/>
</dbReference>
<protein>
    <recommendedName>
        <fullName evidence="19">Protein kinase domain-containing protein</fullName>
    </recommendedName>
</protein>
<dbReference type="InterPro" id="IPR000742">
    <property type="entry name" value="EGF"/>
</dbReference>
<keyword evidence="10 15" id="KW-0067">ATP-binding</keyword>
<dbReference type="SUPFAM" id="SSF57196">
    <property type="entry name" value="EGF/Laminin"/>
    <property type="match status" value="1"/>
</dbReference>
<dbReference type="Pfam" id="PF07645">
    <property type="entry name" value="EGF_CA"/>
    <property type="match status" value="3"/>
</dbReference>
<dbReference type="Gramene" id="OBART08G19510.1">
    <property type="protein sequence ID" value="OBART08G19510.1"/>
    <property type="gene ID" value="OBART08G19510"/>
</dbReference>
<reference evidence="20" key="1">
    <citation type="journal article" date="2009" name="Rice">
        <title>De Novo Next Generation Sequencing of Plant Genomes.</title>
        <authorList>
            <person name="Rounsley S."/>
            <person name="Marri P.R."/>
            <person name="Yu Y."/>
            <person name="He R."/>
            <person name="Sisneros N."/>
            <person name="Goicoechea J.L."/>
            <person name="Lee S.J."/>
            <person name="Angelova A."/>
            <person name="Kudrna D."/>
            <person name="Luo M."/>
            <person name="Affourtit J."/>
            <person name="Desany B."/>
            <person name="Knight J."/>
            <person name="Niazi F."/>
            <person name="Egholm M."/>
            <person name="Wing R.A."/>
        </authorList>
    </citation>
    <scope>NUCLEOTIDE SEQUENCE [LARGE SCALE GENOMIC DNA]</scope>
    <source>
        <strain evidence="20">cv. IRGC 105608</strain>
    </source>
</reference>
<dbReference type="InterPro" id="IPR018097">
    <property type="entry name" value="EGF_Ca-bd_CS"/>
</dbReference>
<feature type="chain" id="PRO_5002263094" description="Protein kinase domain-containing protein" evidence="18">
    <location>
        <begin position="24"/>
        <end position="1478"/>
    </location>
</feature>
<evidence type="ECO:0000256" key="1">
    <source>
        <dbReference type="ARBA" id="ARBA00004479"/>
    </source>
</evidence>
<feature type="binding site" evidence="15">
    <location>
        <position position="1179"/>
    </location>
    <ligand>
        <name>ATP</name>
        <dbReference type="ChEBI" id="CHEBI:30616"/>
    </ligand>
</feature>
<dbReference type="Gene3D" id="2.10.25.10">
    <property type="entry name" value="Laminin"/>
    <property type="match status" value="3"/>
</dbReference>
<dbReference type="InterPro" id="IPR000719">
    <property type="entry name" value="Prot_kinase_dom"/>
</dbReference>
<dbReference type="SUPFAM" id="SSF56112">
    <property type="entry name" value="Protein kinase-like (PK-like)"/>
    <property type="match status" value="2"/>
</dbReference>
<dbReference type="InterPro" id="IPR001881">
    <property type="entry name" value="EGF-like_Ca-bd_dom"/>
</dbReference>
<feature type="domain" description="Protein kinase" evidence="19">
    <location>
        <begin position="431"/>
        <end position="704"/>
    </location>
</feature>
<dbReference type="Pfam" id="PF13947">
    <property type="entry name" value="GUB_WAK_bind"/>
    <property type="match status" value="2"/>
</dbReference>
<dbReference type="Proteomes" id="UP000026960">
    <property type="component" value="Chromosome 8"/>
</dbReference>
<dbReference type="Pfam" id="PF07714">
    <property type="entry name" value="PK_Tyr_Ser-Thr"/>
    <property type="match status" value="2"/>
</dbReference>
<dbReference type="CDD" id="cd14066">
    <property type="entry name" value="STKc_IRAK"/>
    <property type="match status" value="1"/>
</dbReference>
<evidence type="ECO:0000256" key="13">
    <source>
        <dbReference type="ARBA" id="ARBA00023157"/>
    </source>
</evidence>
<keyword evidence="14" id="KW-0325">Glycoprotein</keyword>
<dbReference type="GO" id="GO:0005886">
    <property type="term" value="C:plasma membrane"/>
    <property type="evidence" value="ECO:0007669"/>
    <property type="project" value="TreeGrafter"/>
</dbReference>
<evidence type="ECO:0000256" key="7">
    <source>
        <dbReference type="ARBA" id="ARBA00022737"/>
    </source>
</evidence>
<dbReference type="PROSITE" id="PS01187">
    <property type="entry name" value="EGF_CA"/>
    <property type="match status" value="2"/>
</dbReference>
<dbReference type="InterPro" id="IPR049883">
    <property type="entry name" value="NOTCH1_EGF-like"/>
</dbReference>
<dbReference type="PROSITE" id="PS00108">
    <property type="entry name" value="PROTEIN_KINASE_ST"/>
    <property type="match status" value="2"/>
</dbReference>
<feature type="signal peptide" evidence="18">
    <location>
        <begin position="1"/>
        <end position="23"/>
    </location>
</feature>
<evidence type="ECO:0000256" key="18">
    <source>
        <dbReference type="SAM" id="SignalP"/>
    </source>
</evidence>
<evidence type="ECO:0000256" key="5">
    <source>
        <dbReference type="ARBA" id="ARBA00022692"/>
    </source>
</evidence>
<dbReference type="SUPFAM" id="SSF57184">
    <property type="entry name" value="Growth factor receptor domain"/>
    <property type="match status" value="1"/>
</dbReference>
<keyword evidence="4" id="KW-0808">Transferase</keyword>
<evidence type="ECO:0000256" key="15">
    <source>
        <dbReference type="PROSITE-ProRule" id="PRU10141"/>
    </source>
</evidence>
<keyword evidence="8 15" id="KW-0547">Nucleotide-binding</keyword>
<comment type="subcellular location">
    <subcellularLocation>
        <location evidence="1">Membrane</location>
        <topology evidence="1">Single-pass type I membrane protein</topology>
    </subcellularLocation>
</comment>
<dbReference type="FunFam" id="3.30.200.20:FF:000043">
    <property type="entry name" value="Wall-associated receptor kinase 2"/>
    <property type="match status" value="2"/>
</dbReference>
<proteinExistence type="predicted"/>
<dbReference type="PANTHER" id="PTHR27005">
    <property type="entry name" value="WALL-ASSOCIATED RECEPTOR KINASE-LIKE 21"/>
    <property type="match status" value="1"/>
</dbReference>
<name>A0A0D3H1U6_9ORYZ</name>
<keyword evidence="2" id="KW-0723">Serine/threonine-protein kinase</keyword>
<evidence type="ECO:0000256" key="10">
    <source>
        <dbReference type="ARBA" id="ARBA00022840"/>
    </source>
</evidence>
<dbReference type="SMART" id="SM00181">
    <property type="entry name" value="EGF"/>
    <property type="match status" value="4"/>
</dbReference>
<evidence type="ECO:0000256" key="14">
    <source>
        <dbReference type="ARBA" id="ARBA00023180"/>
    </source>
</evidence>
<dbReference type="Gene3D" id="1.10.510.10">
    <property type="entry name" value="Transferase(Phosphotransferase) domain 1"/>
    <property type="match status" value="2"/>
</dbReference>
<reference evidence="20" key="2">
    <citation type="submission" date="2015-03" db="UniProtKB">
        <authorList>
            <consortium name="EnsemblPlants"/>
        </authorList>
    </citation>
    <scope>IDENTIFICATION</scope>
</reference>
<dbReference type="GO" id="GO:0007166">
    <property type="term" value="P:cell surface receptor signaling pathway"/>
    <property type="evidence" value="ECO:0007669"/>
    <property type="project" value="InterPro"/>
</dbReference>
<dbReference type="Gene3D" id="3.30.200.20">
    <property type="entry name" value="Phosphorylase Kinase, domain 1"/>
    <property type="match status" value="2"/>
</dbReference>
<dbReference type="STRING" id="65489.A0A0D3H1U6"/>
<keyword evidence="6 18" id="KW-0732">Signal</keyword>
<dbReference type="InterPro" id="IPR009030">
    <property type="entry name" value="Growth_fac_rcpt_cys_sf"/>
</dbReference>
<dbReference type="eggNOG" id="ENOG502QQPF">
    <property type="taxonomic scope" value="Eukaryota"/>
</dbReference>
<dbReference type="PROSITE" id="PS00107">
    <property type="entry name" value="PROTEIN_KINASE_ATP"/>
    <property type="match status" value="2"/>
</dbReference>
<dbReference type="FunFam" id="2.10.25.10:FF:000002">
    <property type="entry name" value="Latent-transforming growth factor beta-binding protein 3"/>
    <property type="match status" value="1"/>
</dbReference>